<reference evidence="1 2" key="1">
    <citation type="submission" date="2014-11" db="EMBL/GenBank/DDBJ databases">
        <authorList>
            <person name="Zhu J."/>
            <person name="Qi W."/>
            <person name="Song R."/>
        </authorList>
    </citation>
    <scope>NUCLEOTIDE SEQUENCE [LARGE SCALE GENOMIC DNA]</scope>
</reference>
<dbReference type="VEuPathDB" id="CryptoDB:Vbra_19633"/>
<gene>
    <name evidence="1" type="ORF">Vbra_19633</name>
</gene>
<sequence>MVVEGHCEGQRAAAAAAGQPAGSTLESIEYSEFDSVMAIDDDEMRELQRISLKRESRPPPLDPPPTLASLTSITGIPWEDTGDPGPIQPVIPGRGRNWRLPSLEKVQTEWTVAGGELGDLVWASRSLKELQVKSYPDSMADSLRRIPVAAAGQPGPLLQLEDIGTLSFEGMDWPIYVTFDEWREGLEALQTVLFKRGCRSIKQFNAIIDLGGHPDGIDSDIFPTLSAIEAFIDTVCVSPDIPVDINISGSFDLGLLCNVPTRQSLFVQKHIPQIAATSESAHFLIYPEDLTNPGYLDTPSPADNALAGCLTFPKAKDVVVSHNNDVEDAEEIEVQPDPVVLERLPHNAFPAASRLHIKSRNGHAIARRLVTKMPAVKRIDLSRTHPTEEDAVRVLQAVGGERDLEKFEAGFVKGVGEGGLTWGDIADQLPTIAEVDISVEVPEELGDGDAAGEFGIACVKSLLKIRGIKQLTFRFAPGQAGGDSFKRLVEGRTHGTTIERLEGRYDISWGGLGEEAVTLKPLDT</sequence>
<dbReference type="EMBL" id="CDMY01001036">
    <property type="protein sequence ID" value="CEM39360.1"/>
    <property type="molecule type" value="Genomic_DNA"/>
</dbReference>
<keyword evidence="2" id="KW-1185">Reference proteome</keyword>
<protein>
    <submittedName>
        <fullName evidence="1">Uncharacterized protein</fullName>
    </submittedName>
</protein>
<dbReference type="AlphaFoldDB" id="A0A0G4H6Q3"/>
<organism evidence="1 2">
    <name type="scientific">Vitrella brassicaformis (strain CCMP3155)</name>
    <dbReference type="NCBI Taxonomy" id="1169540"/>
    <lineage>
        <taxon>Eukaryota</taxon>
        <taxon>Sar</taxon>
        <taxon>Alveolata</taxon>
        <taxon>Colpodellida</taxon>
        <taxon>Vitrellaceae</taxon>
        <taxon>Vitrella</taxon>
    </lineage>
</organism>
<dbReference type="Proteomes" id="UP000041254">
    <property type="component" value="Unassembled WGS sequence"/>
</dbReference>
<accession>A0A0G4H6Q3</accession>
<proteinExistence type="predicted"/>
<dbReference type="InParanoid" id="A0A0G4H6Q3"/>
<dbReference type="PhylomeDB" id="A0A0G4H6Q3"/>
<evidence type="ECO:0000313" key="1">
    <source>
        <dbReference type="EMBL" id="CEM39360.1"/>
    </source>
</evidence>
<evidence type="ECO:0000313" key="2">
    <source>
        <dbReference type="Proteomes" id="UP000041254"/>
    </source>
</evidence>
<name>A0A0G4H6Q3_VITBC</name>